<comment type="subcellular location">
    <subcellularLocation>
        <location evidence="7">Cell inner membrane</location>
        <topology evidence="7">Peripheral membrane protein</topology>
    </subcellularLocation>
    <subcellularLocation>
        <location evidence="1">Membrane</location>
    </subcellularLocation>
</comment>
<dbReference type="EMBL" id="CP002345">
    <property type="protein sequence ID" value="ADQ80577.1"/>
    <property type="molecule type" value="Genomic_DNA"/>
</dbReference>
<evidence type="ECO:0000256" key="3">
    <source>
        <dbReference type="ARBA" id="ARBA00022781"/>
    </source>
</evidence>
<keyword evidence="5 7" id="KW-0472">Membrane</keyword>
<dbReference type="HOGENOM" id="CLU_085114_4_0_10"/>
<evidence type="ECO:0000256" key="6">
    <source>
        <dbReference type="ARBA" id="ARBA00023310"/>
    </source>
</evidence>
<dbReference type="GO" id="GO:0005886">
    <property type="term" value="C:plasma membrane"/>
    <property type="evidence" value="ECO:0007669"/>
    <property type="project" value="UniProtKB-SubCell"/>
</dbReference>
<evidence type="ECO:0000256" key="7">
    <source>
        <dbReference type="HAMAP-Rule" id="MF_01416"/>
    </source>
</evidence>
<evidence type="ECO:0000256" key="5">
    <source>
        <dbReference type="ARBA" id="ARBA00023136"/>
    </source>
</evidence>
<keyword evidence="4 7" id="KW-0406">Ion transport</keyword>
<dbReference type="GO" id="GO:0045259">
    <property type="term" value="C:proton-transporting ATP synthase complex"/>
    <property type="evidence" value="ECO:0007669"/>
    <property type="project" value="UniProtKB-KW"/>
</dbReference>
<comment type="subunit">
    <text evidence="7">F-type ATPases have 2 components, F(1) - the catalytic core - and F(0) - the membrane proton channel. F(1) has five subunits: alpha(3), beta(3), gamma(1), delta(1), epsilon(1). F(0) has three main subunits: a(1), b(2) and c(10-14). The alpha and beta chains form an alternating ring which encloses part of the gamma chain. F(1) is attached to F(0) by a central stalk formed by the gamma and epsilon chains, while a peripheral stalk is formed by the delta and b chains.</text>
</comment>
<dbReference type="Gene3D" id="1.10.520.20">
    <property type="entry name" value="N-terminal domain of the delta subunit of the F1F0-ATP synthase"/>
    <property type="match status" value="1"/>
</dbReference>
<sequence length="184" mass="21035">MNTGLIPARYATALLDFASVSNEQDRVYTEAKAIIQSYFQFSELRTVLDNPVLAKAEKRKIIILAAGGQVSKSFERFLDLLLENDREYHLHSVVLKYIDLFRKQKNIHYGKLTTASAVDKAVETRLMSLVENTTGGTVEMEKIIDPDILGGFMFEVDFVRWDASISGQLRRIKKDYIERNKKIV</sequence>
<dbReference type="NCBIfam" id="TIGR01145">
    <property type="entry name" value="ATP_synt_delta"/>
    <property type="match status" value="1"/>
</dbReference>
<dbReference type="PRINTS" id="PR00125">
    <property type="entry name" value="ATPASEDELTA"/>
</dbReference>
<comment type="similarity">
    <text evidence="7">Belongs to the ATPase delta chain family.</text>
</comment>
<dbReference type="InterPro" id="IPR026015">
    <property type="entry name" value="ATP_synth_OSCP/delta_N_sf"/>
</dbReference>
<comment type="function">
    <text evidence="7">This protein is part of the stalk that links CF(0) to CF(1). It either transmits conformational changes from CF(0) to CF(1) or is implicated in proton conduction.</text>
</comment>
<evidence type="ECO:0000256" key="4">
    <source>
        <dbReference type="ARBA" id="ARBA00023065"/>
    </source>
</evidence>
<keyword evidence="2 7" id="KW-0813">Transport</keyword>
<evidence type="ECO:0000256" key="1">
    <source>
        <dbReference type="ARBA" id="ARBA00004370"/>
    </source>
</evidence>
<keyword evidence="9" id="KW-1185">Reference proteome</keyword>
<name>E4T783_PALPW</name>
<keyword evidence="3 7" id="KW-0375">Hydrogen ion transport</keyword>
<keyword evidence="7" id="KW-0139">CF(1)</keyword>
<accession>E4T783</accession>
<dbReference type="GO" id="GO:0046933">
    <property type="term" value="F:proton-transporting ATP synthase activity, rotational mechanism"/>
    <property type="evidence" value="ECO:0007669"/>
    <property type="project" value="UniProtKB-UniRule"/>
</dbReference>
<keyword evidence="7" id="KW-1003">Cell membrane</keyword>
<dbReference type="RefSeq" id="WP_013445946.1">
    <property type="nucleotide sequence ID" value="NC_014734.1"/>
</dbReference>
<gene>
    <name evidence="7" type="primary">atpH</name>
    <name evidence="8" type="ordered locus">Palpr_2445</name>
</gene>
<dbReference type="AlphaFoldDB" id="E4T783"/>
<dbReference type="Proteomes" id="UP000008718">
    <property type="component" value="Chromosome"/>
</dbReference>
<dbReference type="PANTHER" id="PTHR11910">
    <property type="entry name" value="ATP SYNTHASE DELTA CHAIN"/>
    <property type="match status" value="1"/>
</dbReference>
<dbReference type="SUPFAM" id="SSF47928">
    <property type="entry name" value="N-terminal domain of the delta subunit of the F1F0-ATP synthase"/>
    <property type="match status" value="1"/>
</dbReference>
<dbReference type="eggNOG" id="COG0712">
    <property type="taxonomic scope" value="Bacteria"/>
</dbReference>
<evidence type="ECO:0000313" key="8">
    <source>
        <dbReference type="EMBL" id="ADQ80577.1"/>
    </source>
</evidence>
<reference key="1">
    <citation type="submission" date="2010-11" db="EMBL/GenBank/DDBJ databases">
        <title>The complete genome of Paludibacter propionicigenes DSM 17365.</title>
        <authorList>
            <consortium name="US DOE Joint Genome Institute (JGI-PGF)"/>
            <person name="Lucas S."/>
            <person name="Copeland A."/>
            <person name="Lapidus A."/>
            <person name="Bruce D."/>
            <person name="Goodwin L."/>
            <person name="Pitluck S."/>
            <person name="Kyrpides N."/>
            <person name="Mavromatis K."/>
            <person name="Ivanova N."/>
            <person name="Munk A.C."/>
            <person name="Brettin T."/>
            <person name="Detter J.C."/>
            <person name="Han C."/>
            <person name="Tapia R."/>
            <person name="Land M."/>
            <person name="Hauser L."/>
            <person name="Markowitz V."/>
            <person name="Cheng J.-F."/>
            <person name="Hugenholtz P."/>
            <person name="Woyke T."/>
            <person name="Wu D."/>
            <person name="Gronow S."/>
            <person name="Wellnitz S."/>
            <person name="Brambilla E."/>
            <person name="Klenk H.-P."/>
            <person name="Eisen J.A."/>
        </authorList>
    </citation>
    <scope>NUCLEOTIDE SEQUENCE</scope>
    <source>
        <strain>WB4</strain>
    </source>
</reference>
<dbReference type="InterPro" id="IPR000711">
    <property type="entry name" value="ATPase_OSCP/dsu"/>
</dbReference>
<keyword evidence="6 7" id="KW-0066">ATP synthesis</keyword>
<evidence type="ECO:0000313" key="9">
    <source>
        <dbReference type="Proteomes" id="UP000008718"/>
    </source>
</evidence>
<organism evidence="8 9">
    <name type="scientific">Paludibacter propionicigenes (strain DSM 17365 / JCM 13257 / WB4)</name>
    <dbReference type="NCBI Taxonomy" id="694427"/>
    <lineage>
        <taxon>Bacteria</taxon>
        <taxon>Pseudomonadati</taxon>
        <taxon>Bacteroidota</taxon>
        <taxon>Bacteroidia</taxon>
        <taxon>Bacteroidales</taxon>
        <taxon>Paludibacteraceae</taxon>
        <taxon>Paludibacter</taxon>
    </lineage>
</organism>
<dbReference type="NCBIfam" id="NF009964">
    <property type="entry name" value="PRK13429.1-3"/>
    <property type="match status" value="1"/>
</dbReference>
<evidence type="ECO:0000256" key="2">
    <source>
        <dbReference type="ARBA" id="ARBA00022448"/>
    </source>
</evidence>
<dbReference type="Pfam" id="PF00213">
    <property type="entry name" value="OSCP"/>
    <property type="match status" value="1"/>
</dbReference>
<dbReference type="HAMAP" id="MF_01416">
    <property type="entry name" value="ATP_synth_delta_bact"/>
    <property type="match status" value="1"/>
</dbReference>
<dbReference type="OrthoDB" id="9802471at2"/>
<comment type="function">
    <text evidence="7">F(1)F(0) ATP synthase produces ATP from ADP in the presence of a proton or sodium gradient. F-type ATPases consist of two structural domains, F(1) containing the extramembraneous catalytic core and F(0) containing the membrane proton channel, linked together by a central stalk and a peripheral stalk. During catalysis, ATP synthesis in the catalytic domain of F(1) is coupled via a rotary mechanism of the central stalk subunits to proton translocation.</text>
</comment>
<keyword evidence="7" id="KW-0997">Cell inner membrane</keyword>
<proteinExistence type="inferred from homology"/>
<protein>
    <recommendedName>
        <fullName evidence="7">ATP synthase subunit delta</fullName>
    </recommendedName>
    <alternativeName>
        <fullName evidence="7">ATP synthase F(1) sector subunit delta</fullName>
    </alternativeName>
    <alternativeName>
        <fullName evidence="7">F-type ATPase subunit delta</fullName>
        <shortName evidence="7">F-ATPase subunit delta</shortName>
    </alternativeName>
</protein>
<reference evidence="8 9" key="2">
    <citation type="journal article" date="2011" name="Stand. Genomic Sci.">
        <title>Complete genome sequence of Paludibacter propionicigenes type strain (WB4).</title>
        <authorList>
            <person name="Gronow S."/>
            <person name="Munk C."/>
            <person name="Lapidus A."/>
            <person name="Nolan M."/>
            <person name="Lucas S."/>
            <person name="Hammon N."/>
            <person name="Deshpande S."/>
            <person name="Cheng J.F."/>
            <person name="Tapia R."/>
            <person name="Han C."/>
            <person name="Goodwin L."/>
            <person name="Pitluck S."/>
            <person name="Liolios K."/>
            <person name="Ivanova N."/>
            <person name="Mavromatis K."/>
            <person name="Mikhailova N."/>
            <person name="Pati A."/>
            <person name="Chen A."/>
            <person name="Palaniappan K."/>
            <person name="Land M."/>
            <person name="Hauser L."/>
            <person name="Chang Y.J."/>
            <person name="Jeffries C.D."/>
            <person name="Brambilla E."/>
            <person name="Rohde M."/>
            <person name="Goker M."/>
            <person name="Detter J.C."/>
            <person name="Woyke T."/>
            <person name="Bristow J."/>
            <person name="Eisen J.A."/>
            <person name="Markowitz V."/>
            <person name="Hugenholtz P."/>
            <person name="Kyrpides N.C."/>
            <person name="Klenk H.P."/>
        </authorList>
    </citation>
    <scope>NUCLEOTIDE SEQUENCE [LARGE SCALE GENOMIC DNA]</scope>
    <source>
        <strain evidence="9">DSM 17365 / JCM 13257 / WB4</strain>
    </source>
</reference>
<dbReference type="STRING" id="694427.Palpr_2445"/>
<dbReference type="KEGG" id="ppn:Palpr_2445"/>